<evidence type="ECO:0000313" key="2">
    <source>
        <dbReference type="Proteomes" id="UP000774617"/>
    </source>
</evidence>
<keyword evidence="2" id="KW-1185">Reference proteome</keyword>
<sequence>MGDLKNEPGIDEALRTERHLLHNSYLYGDELKDTYFQDAVINASIQQSTQYPRILKDRAAEVYTDTLGGDKWRSVFVSIIAWRLDLCDLENLLQSGAPEQFRNDLMEEVLRMVPRSKRIKYIVWERVSRMVPRLKKIEHIVWNDYPTREITGLVHRKRVSEPYPWQKDQCQYHLHGEGECMLDLLRWARST</sequence>
<reference evidence="1 2" key="1">
    <citation type="journal article" date="2021" name="Nat. Commun.">
        <title>Genetic determinants of endophytism in the Arabidopsis root mycobiome.</title>
        <authorList>
            <person name="Mesny F."/>
            <person name="Miyauchi S."/>
            <person name="Thiergart T."/>
            <person name="Pickel B."/>
            <person name="Atanasova L."/>
            <person name="Karlsson M."/>
            <person name="Huettel B."/>
            <person name="Barry K.W."/>
            <person name="Haridas S."/>
            <person name="Chen C."/>
            <person name="Bauer D."/>
            <person name="Andreopoulos W."/>
            <person name="Pangilinan J."/>
            <person name="LaButti K."/>
            <person name="Riley R."/>
            <person name="Lipzen A."/>
            <person name="Clum A."/>
            <person name="Drula E."/>
            <person name="Henrissat B."/>
            <person name="Kohler A."/>
            <person name="Grigoriev I.V."/>
            <person name="Martin F.M."/>
            <person name="Hacquard S."/>
        </authorList>
    </citation>
    <scope>NUCLEOTIDE SEQUENCE [LARGE SCALE GENOMIC DNA]</scope>
    <source>
        <strain evidence="1 2">MPI-SDFR-AT-0080</strain>
    </source>
</reference>
<organism evidence="1 2">
    <name type="scientific">Macrophomina phaseolina</name>
    <dbReference type="NCBI Taxonomy" id="35725"/>
    <lineage>
        <taxon>Eukaryota</taxon>
        <taxon>Fungi</taxon>
        <taxon>Dikarya</taxon>
        <taxon>Ascomycota</taxon>
        <taxon>Pezizomycotina</taxon>
        <taxon>Dothideomycetes</taxon>
        <taxon>Dothideomycetes incertae sedis</taxon>
        <taxon>Botryosphaeriales</taxon>
        <taxon>Botryosphaeriaceae</taxon>
        <taxon>Macrophomina</taxon>
    </lineage>
</organism>
<protein>
    <submittedName>
        <fullName evidence="1">Uncharacterized protein</fullName>
    </submittedName>
</protein>
<name>A0ABQ8G1W3_9PEZI</name>
<dbReference type="EMBL" id="JAGTJR010000026">
    <property type="protein sequence ID" value="KAH7042253.1"/>
    <property type="molecule type" value="Genomic_DNA"/>
</dbReference>
<proteinExistence type="predicted"/>
<gene>
    <name evidence="1" type="ORF">B0J12DRAFT_702430</name>
</gene>
<accession>A0ABQ8G1W3</accession>
<dbReference type="Proteomes" id="UP000774617">
    <property type="component" value="Unassembled WGS sequence"/>
</dbReference>
<evidence type="ECO:0000313" key="1">
    <source>
        <dbReference type="EMBL" id="KAH7042253.1"/>
    </source>
</evidence>
<comment type="caution">
    <text evidence="1">The sequence shown here is derived from an EMBL/GenBank/DDBJ whole genome shotgun (WGS) entry which is preliminary data.</text>
</comment>